<name>A0ABS5RC39_9HYPH</name>
<comment type="caution">
    <text evidence="1">The sequence shown here is derived from an EMBL/GenBank/DDBJ whole genome shotgun (WGS) entry which is preliminary data.</text>
</comment>
<evidence type="ECO:0000313" key="2">
    <source>
        <dbReference type="Proteomes" id="UP001166585"/>
    </source>
</evidence>
<evidence type="ECO:0000313" key="1">
    <source>
        <dbReference type="EMBL" id="MBS9479226.1"/>
    </source>
</evidence>
<dbReference type="Proteomes" id="UP001166585">
    <property type="component" value="Unassembled WGS sequence"/>
</dbReference>
<reference evidence="1" key="1">
    <citation type="submission" date="2021-05" db="EMBL/GenBank/DDBJ databases">
        <authorList>
            <person name="Sun Q."/>
            <person name="Inoue M."/>
        </authorList>
    </citation>
    <scope>NUCLEOTIDE SEQUENCE</scope>
    <source>
        <strain evidence="1">VKM B-3255</strain>
    </source>
</reference>
<proteinExistence type="predicted"/>
<keyword evidence="2" id="KW-1185">Reference proteome</keyword>
<sequence>MRRNWSSLAAFQAWLPGRILLPVGFAALVATSLYLVGNDRGYERGVAEQTASKDAAQLVTPEAMAELTTEPTEKGDRLDIPALVRAIEPESVYKPSRVAAEPAKPAGKPAVAVASLPVGVERFDTCGENCDTRDPMIVRTSYPVGSMSPSTTTAMPPAPAPGPAVVVQEEGFLGLPPLPGPGEIVDRTVKGTAATYDALKNGTIATYDTVKDALGNAMGLTR</sequence>
<protein>
    <submittedName>
        <fullName evidence="1">Uncharacterized protein</fullName>
    </submittedName>
</protein>
<gene>
    <name evidence="1" type="ORF">KIP89_19135</name>
</gene>
<dbReference type="RefSeq" id="WP_213757189.1">
    <property type="nucleotide sequence ID" value="NZ_JAHCQH010000023.1"/>
</dbReference>
<dbReference type="EMBL" id="JAHCQH010000023">
    <property type="protein sequence ID" value="MBS9479226.1"/>
    <property type="molecule type" value="Genomic_DNA"/>
</dbReference>
<accession>A0ABS5RC39</accession>
<organism evidence="1 2">
    <name type="scientific">Ancylobacter radicis</name>
    <dbReference type="NCBI Taxonomy" id="2836179"/>
    <lineage>
        <taxon>Bacteria</taxon>
        <taxon>Pseudomonadati</taxon>
        <taxon>Pseudomonadota</taxon>
        <taxon>Alphaproteobacteria</taxon>
        <taxon>Hyphomicrobiales</taxon>
        <taxon>Xanthobacteraceae</taxon>
        <taxon>Ancylobacter</taxon>
    </lineage>
</organism>